<evidence type="ECO:0000256" key="2">
    <source>
        <dbReference type="ARBA" id="ARBA00023125"/>
    </source>
</evidence>
<organism evidence="7 8">
    <name type="scientific">Nocardioides aurantiacus</name>
    <dbReference type="NCBI Taxonomy" id="86796"/>
    <lineage>
        <taxon>Bacteria</taxon>
        <taxon>Bacillati</taxon>
        <taxon>Actinomycetota</taxon>
        <taxon>Actinomycetes</taxon>
        <taxon>Propionibacteriales</taxon>
        <taxon>Nocardioidaceae</taxon>
        <taxon>Nocardioides</taxon>
    </lineage>
</organism>
<name>A0A3N2CTX7_9ACTN</name>
<dbReference type="InterPro" id="IPR050109">
    <property type="entry name" value="HTH-type_TetR-like_transc_reg"/>
</dbReference>
<dbReference type="EMBL" id="RKHO01000001">
    <property type="protein sequence ID" value="ROR90992.1"/>
    <property type="molecule type" value="Genomic_DNA"/>
</dbReference>
<evidence type="ECO:0000256" key="5">
    <source>
        <dbReference type="SAM" id="MobiDB-lite"/>
    </source>
</evidence>
<evidence type="ECO:0000256" key="3">
    <source>
        <dbReference type="ARBA" id="ARBA00023163"/>
    </source>
</evidence>
<proteinExistence type="predicted"/>
<dbReference type="PRINTS" id="PR00455">
    <property type="entry name" value="HTHTETR"/>
</dbReference>
<dbReference type="Proteomes" id="UP000281738">
    <property type="component" value="Unassembled WGS sequence"/>
</dbReference>
<dbReference type="InterPro" id="IPR011075">
    <property type="entry name" value="TetR_C"/>
</dbReference>
<dbReference type="SUPFAM" id="SSF48498">
    <property type="entry name" value="Tetracyclin repressor-like, C-terminal domain"/>
    <property type="match status" value="1"/>
</dbReference>
<dbReference type="AlphaFoldDB" id="A0A3N2CTX7"/>
<accession>A0A3N2CTX7</accession>
<evidence type="ECO:0000313" key="8">
    <source>
        <dbReference type="Proteomes" id="UP000281738"/>
    </source>
</evidence>
<dbReference type="SUPFAM" id="SSF46689">
    <property type="entry name" value="Homeodomain-like"/>
    <property type="match status" value="1"/>
</dbReference>
<dbReference type="InterPro" id="IPR023772">
    <property type="entry name" value="DNA-bd_HTH_TetR-type_CS"/>
</dbReference>
<dbReference type="Pfam" id="PF16859">
    <property type="entry name" value="TetR_C_11"/>
    <property type="match status" value="1"/>
</dbReference>
<keyword evidence="2 4" id="KW-0238">DNA-binding</keyword>
<dbReference type="Gene3D" id="1.10.357.10">
    <property type="entry name" value="Tetracycline Repressor, domain 2"/>
    <property type="match status" value="1"/>
</dbReference>
<sequence>MAAKRAPDQVESALGGEGAGGAEASVPTRVGRKRDHSRDVAILEATLDVLAEVGYAGLTIDLVASRAKAGKGAVYRRWSSKEEMVLEAVARTRPGEVSKEELPDTGTLRGDLLALFKPQPREETERRMKVMAALASMVLMHPDFDAAVNDTMVASWADSYRVLMRRAAQRGEISTSADIDTIADVIPSVAAYRALIQRRAFESDFLTTWIDGVILPALMHGAVATED</sequence>
<dbReference type="RefSeq" id="WP_123390293.1">
    <property type="nucleotide sequence ID" value="NZ_RKHO01000001.1"/>
</dbReference>
<dbReference type="InterPro" id="IPR001647">
    <property type="entry name" value="HTH_TetR"/>
</dbReference>
<keyword evidence="8" id="KW-1185">Reference proteome</keyword>
<dbReference type="GO" id="GO:0003700">
    <property type="term" value="F:DNA-binding transcription factor activity"/>
    <property type="evidence" value="ECO:0007669"/>
    <property type="project" value="TreeGrafter"/>
</dbReference>
<feature type="DNA-binding region" description="H-T-H motif" evidence="4">
    <location>
        <begin position="59"/>
        <end position="78"/>
    </location>
</feature>
<evidence type="ECO:0000256" key="1">
    <source>
        <dbReference type="ARBA" id="ARBA00023015"/>
    </source>
</evidence>
<evidence type="ECO:0000256" key="4">
    <source>
        <dbReference type="PROSITE-ProRule" id="PRU00335"/>
    </source>
</evidence>
<comment type="caution">
    <text evidence="7">The sequence shown here is derived from an EMBL/GenBank/DDBJ whole genome shotgun (WGS) entry which is preliminary data.</text>
</comment>
<dbReference type="PROSITE" id="PS01081">
    <property type="entry name" value="HTH_TETR_1"/>
    <property type="match status" value="1"/>
</dbReference>
<dbReference type="PROSITE" id="PS50977">
    <property type="entry name" value="HTH_TETR_2"/>
    <property type="match status" value="1"/>
</dbReference>
<dbReference type="InterPro" id="IPR009057">
    <property type="entry name" value="Homeodomain-like_sf"/>
</dbReference>
<keyword evidence="1" id="KW-0805">Transcription regulation</keyword>
<keyword evidence="3" id="KW-0804">Transcription</keyword>
<reference evidence="7 8" key="1">
    <citation type="submission" date="2018-11" db="EMBL/GenBank/DDBJ databases">
        <title>Sequencing the genomes of 1000 actinobacteria strains.</title>
        <authorList>
            <person name="Klenk H.-P."/>
        </authorList>
    </citation>
    <scope>NUCLEOTIDE SEQUENCE [LARGE SCALE GENOMIC DNA]</scope>
    <source>
        <strain evidence="7 8">DSM 12652</strain>
    </source>
</reference>
<dbReference type="GO" id="GO:0000976">
    <property type="term" value="F:transcription cis-regulatory region binding"/>
    <property type="evidence" value="ECO:0007669"/>
    <property type="project" value="TreeGrafter"/>
</dbReference>
<evidence type="ECO:0000259" key="6">
    <source>
        <dbReference type="PROSITE" id="PS50977"/>
    </source>
</evidence>
<dbReference type="InterPro" id="IPR036271">
    <property type="entry name" value="Tet_transcr_reg_TetR-rel_C_sf"/>
</dbReference>
<evidence type="ECO:0000313" key="7">
    <source>
        <dbReference type="EMBL" id="ROR90992.1"/>
    </source>
</evidence>
<feature type="domain" description="HTH tetR-type" evidence="6">
    <location>
        <begin position="36"/>
        <end position="96"/>
    </location>
</feature>
<gene>
    <name evidence="7" type="ORF">EDD33_1849</name>
</gene>
<dbReference type="Pfam" id="PF00440">
    <property type="entry name" value="TetR_N"/>
    <property type="match status" value="1"/>
</dbReference>
<protein>
    <submittedName>
        <fullName evidence="7">TetR family transcriptional regulator</fullName>
    </submittedName>
</protein>
<dbReference type="PANTHER" id="PTHR30055:SF148">
    <property type="entry name" value="TETR-FAMILY TRANSCRIPTIONAL REGULATOR"/>
    <property type="match status" value="1"/>
</dbReference>
<dbReference type="Gene3D" id="1.10.10.60">
    <property type="entry name" value="Homeodomain-like"/>
    <property type="match status" value="1"/>
</dbReference>
<dbReference type="OrthoDB" id="9796019at2"/>
<feature type="region of interest" description="Disordered" evidence="5">
    <location>
        <begin position="1"/>
        <end position="35"/>
    </location>
</feature>
<dbReference type="PANTHER" id="PTHR30055">
    <property type="entry name" value="HTH-TYPE TRANSCRIPTIONAL REGULATOR RUTR"/>
    <property type="match status" value="1"/>
</dbReference>